<dbReference type="EMBL" id="BQNB010017135">
    <property type="protein sequence ID" value="GJT59727.1"/>
    <property type="molecule type" value="Genomic_DNA"/>
</dbReference>
<keyword evidence="4" id="KW-0695">RNA-directed DNA polymerase</keyword>
<keyword evidence="5" id="KW-1185">Reference proteome</keyword>
<dbReference type="Pfam" id="PF00078">
    <property type="entry name" value="RVT_1"/>
    <property type="match status" value="1"/>
</dbReference>
<sequence length="1340" mass="153128">MFEFKTKKPEESSSNWKPWHKDWDAITSNHPKDDAIKDDGKYRYNRKGFIEDDESNDDSILIVDPRWDDYCLQELKLNHPFPLYPEARRVLFPIRFLSSFTMGDGEWQEVTHKKRRSVFDRLGNTTNVYVSNFPSHLMVRKLSNICGKKGSIIDVYIAKHKNKLGQMFGFCHYSGIEKIENLIDSLNTVWIGKLRLHANIARFDRNKGFSPNQTYTKKFESDVKHVPADSTSVNQGGVEVKYLGGLWVMFVFIDKKVRESFLNHEGSEDKSSKAASDNDDEESVGEFFNNDSNETHFNKDEEITRAKDIVHQPIISDPFELESFIAKNGNYQNQGSLTPKFPPGFTQSDGGDINRDLSRVSKHVEREGKDETSIHYESKSMQPDDEVTKKYVGVSMLQQVEDTIKVGIALGFNMEGCQDMLAKMIADMGDKDVWGNSQFDFASSSARGRSGGILCIWNKLLFHKEKVISVDSHVAVQGTWLQNGLKIMFVMVYAPQDLARKITLWSSLSPLILNWDGNAIIMGDFNEIREDGDRFGTDFNEKQSEIFNSFINNMNLRFHDAFPSITSSILEKGKLDNRPILLKESVKDFDSGETIGMISFKKKLQNLKKVIHAWSTSKKISDNQIKKEHKSRLSLIDAKVDQGVGTRDDLDCRISSMKILSDIDRKEASDIAQKAKKKRRECAIKGILHNGIWIDDPGEVKSEFYNHFRKRFSCIDGIRSTVGDILFNQISTEQCEYLERDVSNEEIKKAVWDYGGDQARVRMASHLSCNSSFFALVPKVGDAKFVSDFRPISLIGCQYKIIGKLLANRLSSVIRNCVSFVQSAFIKGRNILDSPLVLNECMAWYRKRKKALMVFKFDFEKAFDSLRWNYLDAIMEKLGFGNKWRMWIVGCLKNSRASILVNGSPTSEFELFKGLREWSHSNAYNLICLLRCFYMVSGLKINVHKSKLSGVNVPDEDVSNMALVLGCGVTKLPMMYLGVPVVGGRLSLIKAVLGNLPTYYMSLYWMPKSVQNHLESMRNKFFLGGDIDKKSSPGSNGKLVYLVKLWVVLALEVNVIKEIHGIDGGIGSNKAGNSTHSPCFWNERWYGDRTFKEMFLRVYALDVNKSCTISQRIRIKVWPSIFRRPPRGGAKSIQLDDLLDIICHVSLSDSVDGWKWELDISGFLVSSTRSYIDDHTLLGSFTSTRWLRCIPIKVNTFIWKLRLDKLPTLVNLDKIGIDVSSLLCPVCTAHVENVDHLFFSCGMAEDLWGLLARWCALDIPEVPNIVEWYSWLDSVHVSKQARSILEGIASTMLWSIWNFHNAWIFSMIKPKKSNIWDSIVHQSFLWISSRNPKCRFRWLD</sequence>
<evidence type="ECO:0000256" key="1">
    <source>
        <dbReference type="PROSITE-ProRule" id="PRU00176"/>
    </source>
</evidence>
<evidence type="ECO:0000313" key="5">
    <source>
        <dbReference type="Proteomes" id="UP001151760"/>
    </source>
</evidence>
<reference evidence="4" key="2">
    <citation type="submission" date="2022-01" db="EMBL/GenBank/DDBJ databases">
        <authorList>
            <person name="Yamashiro T."/>
            <person name="Shiraishi A."/>
            <person name="Satake H."/>
            <person name="Nakayama K."/>
        </authorList>
    </citation>
    <scope>NUCLEOTIDE SEQUENCE</scope>
</reference>
<accession>A0ABQ5FAH0</accession>
<comment type="caution">
    <text evidence="4">The sequence shown here is derived from an EMBL/GenBank/DDBJ whole genome shotgun (WGS) entry which is preliminary data.</text>
</comment>
<proteinExistence type="predicted"/>
<gene>
    <name evidence="4" type="ORF">Tco_1003260</name>
</gene>
<dbReference type="GO" id="GO:0003964">
    <property type="term" value="F:RNA-directed DNA polymerase activity"/>
    <property type="evidence" value="ECO:0007669"/>
    <property type="project" value="UniProtKB-KW"/>
</dbReference>
<dbReference type="PROSITE" id="PS50102">
    <property type="entry name" value="RRM"/>
    <property type="match status" value="1"/>
</dbReference>
<dbReference type="Gene3D" id="3.30.70.330">
    <property type="match status" value="1"/>
</dbReference>
<dbReference type="InterPro" id="IPR000504">
    <property type="entry name" value="RRM_dom"/>
</dbReference>
<dbReference type="Pfam" id="PF13966">
    <property type="entry name" value="zf-RVT"/>
    <property type="match status" value="1"/>
</dbReference>
<dbReference type="CDD" id="cd01650">
    <property type="entry name" value="RT_nLTR_like"/>
    <property type="match status" value="1"/>
</dbReference>
<feature type="compositionally biased region" description="Basic and acidic residues" evidence="2">
    <location>
        <begin position="263"/>
        <end position="272"/>
    </location>
</feature>
<dbReference type="SMART" id="SM00360">
    <property type="entry name" value="RRM"/>
    <property type="match status" value="1"/>
</dbReference>
<evidence type="ECO:0000256" key="2">
    <source>
        <dbReference type="SAM" id="MobiDB-lite"/>
    </source>
</evidence>
<organism evidence="4 5">
    <name type="scientific">Tanacetum coccineum</name>
    <dbReference type="NCBI Taxonomy" id="301880"/>
    <lineage>
        <taxon>Eukaryota</taxon>
        <taxon>Viridiplantae</taxon>
        <taxon>Streptophyta</taxon>
        <taxon>Embryophyta</taxon>
        <taxon>Tracheophyta</taxon>
        <taxon>Spermatophyta</taxon>
        <taxon>Magnoliopsida</taxon>
        <taxon>eudicotyledons</taxon>
        <taxon>Gunneridae</taxon>
        <taxon>Pentapetalae</taxon>
        <taxon>asterids</taxon>
        <taxon>campanulids</taxon>
        <taxon>Asterales</taxon>
        <taxon>Asteraceae</taxon>
        <taxon>Asteroideae</taxon>
        <taxon>Anthemideae</taxon>
        <taxon>Anthemidinae</taxon>
        <taxon>Tanacetum</taxon>
    </lineage>
</organism>
<dbReference type="Proteomes" id="UP001151760">
    <property type="component" value="Unassembled WGS sequence"/>
</dbReference>
<feature type="domain" description="RRM" evidence="3">
    <location>
        <begin position="126"/>
        <end position="203"/>
    </location>
</feature>
<dbReference type="InterPro" id="IPR026960">
    <property type="entry name" value="RVT-Znf"/>
</dbReference>
<dbReference type="CDD" id="cd00590">
    <property type="entry name" value="RRM_SF"/>
    <property type="match status" value="1"/>
</dbReference>
<dbReference type="InterPro" id="IPR012677">
    <property type="entry name" value="Nucleotide-bd_a/b_plait_sf"/>
</dbReference>
<feature type="region of interest" description="Disordered" evidence="2">
    <location>
        <begin position="263"/>
        <end position="295"/>
    </location>
</feature>
<reference evidence="4" key="1">
    <citation type="journal article" date="2022" name="Int. J. Mol. Sci.">
        <title>Draft Genome of Tanacetum Coccineum: Genomic Comparison of Closely Related Tanacetum-Family Plants.</title>
        <authorList>
            <person name="Yamashiro T."/>
            <person name="Shiraishi A."/>
            <person name="Nakayama K."/>
            <person name="Satake H."/>
        </authorList>
    </citation>
    <scope>NUCLEOTIDE SEQUENCE</scope>
</reference>
<keyword evidence="4" id="KW-0548">Nucleotidyltransferase</keyword>
<dbReference type="Gene3D" id="3.60.10.10">
    <property type="entry name" value="Endonuclease/exonuclease/phosphatase"/>
    <property type="match status" value="1"/>
</dbReference>
<dbReference type="SUPFAM" id="SSF56219">
    <property type="entry name" value="DNase I-like"/>
    <property type="match status" value="1"/>
</dbReference>
<keyword evidence="1" id="KW-0694">RNA-binding</keyword>
<dbReference type="PANTHER" id="PTHR33116:SF77">
    <property type="entry name" value="RNA-DIRECTED DNA POLYMERASE"/>
    <property type="match status" value="1"/>
</dbReference>
<dbReference type="SUPFAM" id="SSF54928">
    <property type="entry name" value="RNA-binding domain, RBD"/>
    <property type="match status" value="1"/>
</dbReference>
<keyword evidence="4" id="KW-0808">Transferase</keyword>
<protein>
    <submittedName>
        <fullName evidence="4">RNA-directed DNA polymerase, eukaryota, reverse transcriptase zinc-binding domain protein</fullName>
    </submittedName>
</protein>
<dbReference type="PANTHER" id="PTHR33116">
    <property type="entry name" value="REVERSE TRANSCRIPTASE ZINC-BINDING DOMAIN-CONTAINING PROTEIN-RELATED-RELATED"/>
    <property type="match status" value="1"/>
</dbReference>
<evidence type="ECO:0000259" key="3">
    <source>
        <dbReference type="PROSITE" id="PS50102"/>
    </source>
</evidence>
<evidence type="ECO:0000313" key="4">
    <source>
        <dbReference type="EMBL" id="GJT59727.1"/>
    </source>
</evidence>
<dbReference type="InterPro" id="IPR035979">
    <property type="entry name" value="RBD_domain_sf"/>
</dbReference>
<dbReference type="InterPro" id="IPR000477">
    <property type="entry name" value="RT_dom"/>
</dbReference>
<dbReference type="InterPro" id="IPR036691">
    <property type="entry name" value="Endo/exonu/phosph_ase_sf"/>
</dbReference>
<name>A0ABQ5FAH0_9ASTR</name>